<dbReference type="AlphaFoldDB" id="A0A6J4KT77"/>
<feature type="region of interest" description="Disordered" evidence="1">
    <location>
        <begin position="1"/>
        <end position="284"/>
    </location>
</feature>
<name>A0A6J4KT77_9ACTN</name>
<feature type="compositionally biased region" description="Basic residues" evidence="1">
    <location>
        <begin position="255"/>
        <end position="269"/>
    </location>
</feature>
<protein>
    <submittedName>
        <fullName evidence="2">Phenazine biosynthesis protein PhzF like</fullName>
    </submittedName>
</protein>
<feature type="compositionally biased region" description="Low complexity" evidence="1">
    <location>
        <begin position="168"/>
        <end position="182"/>
    </location>
</feature>
<feature type="compositionally biased region" description="Gly residues" evidence="1">
    <location>
        <begin position="88"/>
        <end position="99"/>
    </location>
</feature>
<organism evidence="2">
    <name type="scientific">uncultured Friedmanniella sp</name>
    <dbReference type="NCBI Taxonomy" id="335381"/>
    <lineage>
        <taxon>Bacteria</taxon>
        <taxon>Bacillati</taxon>
        <taxon>Actinomycetota</taxon>
        <taxon>Actinomycetes</taxon>
        <taxon>Propionibacteriales</taxon>
        <taxon>Nocardioidaceae</taxon>
        <taxon>Friedmanniella</taxon>
        <taxon>environmental samples</taxon>
    </lineage>
</organism>
<feature type="non-terminal residue" evidence="2">
    <location>
        <position position="284"/>
    </location>
</feature>
<feature type="compositionally biased region" description="Low complexity" evidence="1">
    <location>
        <begin position="226"/>
        <end position="244"/>
    </location>
</feature>
<evidence type="ECO:0000256" key="1">
    <source>
        <dbReference type="SAM" id="MobiDB-lite"/>
    </source>
</evidence>
<feature type="compositionally biased region" description="Basic residues" evidence="1">
    <location>
        <begin position="9"/>
        <end position="18"/>
    </location>
</feature>
<sequence>DRTPAARVRPGRRLRQHPPGRQPGGGRARRRGPRRRSDGGLRPLDQPVRDDVRAATRGHRRRLPAADLHPRRGAALRRPPDPRLGARLAGGGRRAAGPGGPRPGLRRRSGPGPPVRLPGIAGLRRPADPAQRPLGRRPARPRHRRPGGERRRRGRAPVGRQRARMAGRRAPVGRGRAGSGARPRGRPRPQGRRPRPAPRGPPAALGGPGVRTRARDGRGPGHRQPQRVARAVAAAGGPDATALPGGAGPPGRPCRCPRRRAGGRRHRLGGRGDDDPGPRHRHAL</sequence>
<feature type="compositionally biased region" description="Basic residues" evidence="1">
    <location>
        <begin position="134"/>
        <end position="167"/>
    </location>
</feature>
<proteinExistence type="predicted"/>
<accession>A0A6J4KT77</accession>
<feature type="non-terminal residue" evidence="2">
    <location>
        <position position="1"/>
    </location>
</feature>
<dbReference type="EMBL" id="CADCTS010000328">
    <property type="protein sequence ID" value="CAA9314733.1"/>
    <property type="molecule type" value="Genomic_DNA"/>
</dbReference>
<feature type="compositionally biased region" description="Basic residues" evidence="1">
    <location>
        <begin position="183"/>
        <end position="196"/>
    </location>
</feature>
<reference evidence="2" key="1">
    <citation type="submission" date="2020-02" db="EMBL/GenBank/DDBJ databases">
        <authorList>
            <person name="Meier V. D."/>
        </authorList>
    </citation>
    <scope>NUCLEOTIDE SEQUENCE</scope>
    <source>
        <strain evidence="2">AVDCRST_MAG48</strain>
    </source>
</reference>
<gene>
    <name evidence="2" type="ORF">AVDCRST_MAG48-2285</name>
</gene>
<evidence type="ECO:0000313" key="2">
    <source>
        <dbReference type="EMBL" id="CAA9314733.1"/>
    </source>
</evidence>